<keyword evidence="8" id="KW-1185">Reference proteome</keyword>
<dbReference type="EMBL" id="FWXI01000011">
    <property type="protein sequence ID" value="SMC86761.1"/>
    <property type="molecule type" value="Genomic_DNA"/>
</dbReference>
<dbReference type="Gene3D" id="3.90.1720.10">
    <property type="entry name" value="endopeptidase domain like (from Nostoc punctiforme)"/>
    <property type="match status" value="1"/>
</dbReference>
<dbReference type="PANTHER" id="PTHR47053">
    <property type="entry name" value="MUREIN DD-ENDOPEPTIDASE MEPH-RELATED"/>
    <property type="match status" value="1"/>
</dbReference>
<sequence length="215" mass="22832">MKRYTQHITLVLLLAVFTTLFIPAAPAQAFSLTDVVSPSTQNSGGSGGLLNILLALVLGKFLGSSDTSSSANNISSVLGAAVSPKTSNNATDTKGAAIVKSAQKYMGVPYVWGGTTPDGWDCSGYTQYVMKENGISIPRTAAEQFSKGIAVEKANLQVGDMVFFTTYKPGASHVGFYMGDGKFIHASSAAKEVAINSLSEDYYTQRYIGARRYIQ</sequence>
<feature type="signal peptide" evidence="5">
    <location>
        <begin position="1"/>
        <end position="29"/>
    </location>
</feature>
<feature type="chain" id="PRO_5012777405" evidence="5">
    <location>
        <begin position="30"/>
        <end position="215"/>
    </location>
</feature>
<dbReference type="RefSeq" id="WP_084576296.1">
    <property type="nucleotide sequence ID" value="NZ_CP155572.1"/>
</dbReference>
<dbReference type="GO" id="GO:0006508">
    <property type="term" value="P:proteolysis"/>
    <property type="evidence" value="ECO:0007669"/>
    <property type="project" value="UniProtKB-KW"/>
</dbReference>
<comment type="similarity">
    <text evidence="1">Belongs to the peptidase C40 family.</text>
</comment>
<name>A0A1W2CNI8_9FIRM</name>
<dbReference type="Pfam" id="PF00877">
    <property type="entry name" value="NLPC_P60"/>
    <property type="match status" value="1"/>
</dbReference>
<dbReference type="SUPFAM" id="SSF54001">
    <property type="entry name" value="Cysteine proteinases"/>
    <property type="match status" value="1"/>
</dbReference>
<organism evidence="7 8">
    <name type="scientific">Sporomusa malonica</name>
    <dbReference type="NCBI Taxonomy" id="112901"/>
    <lineage>
        <taxon>Bacteria</taxon>
        <taxon>Bacillati</taxon>
        <taxon>Bacillota</taxon>
        <taxon>Negativicutes</taxon>
        <taxon>Selenomonadales</taxon>
        <taxon>Sporomusaceae</taxon>
        <taxon>Sporomusa</taxon>
    </lineage>
</organism>
<dbReference type="InterPro" id="IPR051202">
    <property type="entry name" value="Peptidase_C40"/>
</dbReference>
<gene>
    <name evidence="7" type="ORF">SAMN04488500_11144</name>
</gene>
<dbReference type="AlphaFoldDB" id="A0A1W2CNI8"/>
<evidence type="ECO:0000313" key="7">
    <source>
        <dbReference type="EMBL" id="SMC86761.1"/>
    </source>
</evidence>
<dbReference type="Proteomes" id="UP000192738">
    <property type="component" value="Unassembled WGS sequence"/>
</dbReference>
<evidence type="ECO:0000313" key="8">
    <source>
        <dbReference type="Proteomes" id="UP000192738"/>
    </source>
</evidence>
<keyword evidence="4" id="KW-0788">Thiol protease</keyword>
<keyword evidence="5" id="KW-0732">Signal</keyword>
<dbReference type="GO" id="GO:0008234">
    <property type="term" value="F:cysteine-type peptidase activity"/>
    <property type="evidence" value="ECO:0007669"/>
    <property type="project" value="UniProtKB-KW"/>
</dbReference>
<dbReference type="PROSITE" id="PS51935">
    <property type="entry name" value="NLPC_P60"/>
    <property type="match status" value="1"/>
</dbReference>
<evidence type="ECO:0000256" key="1">
    <source>
        <dbReference type="ARBA" id="ARBA00007074"/>
    </source>
</evidence>
<dbReference type="STRING" id="112901.SAMN04488500_11144"/>
<dbReference type="PANTHER" id="PTHR47053:SF1">
    <property type="entry name" value="MUREIN DD-ENDOPEPTIDASE MEPH-RELATED"/>
    <property type="match status" value="1"/>
</dbReference>
<dbReference type="InterPro" id="IPR000064">
    <property type="entry name" value="NLP_P60_dom"/>
</dbReference>
<protein>
    <submittedName>
        <fullName evidence="7">Cell wall-associated hydrolase, NlpC family</fullName>
    </submittedName>
</protein>
<evidence type="ECO:0000256" key="2">
    <source>
        <dbReference type="ARBA" id="ARBA00022670"/>
    </source>
</evidence>
<accession>A0A1W2CNI8</accession>
<evidence type="ECO:0000256" key="3">
    <source>
        <dbReference type="ARBA" id="ARBA00022801"/>
    </source>
</evidence>
<evidence type="ECO:0000256" key="4">
    <source>
        <dbReference type="ARBA" id="ARBA00022807"/>
    </source>
</evidence>
<proteinExistence type="inferred from homology"/>
<dbReference type="InterPro" id="IPR038765">
    <property type="entry name" value="Papain-like_cys_pep_sf"/>
</dbReference>
<keyword evidence="3 7" id="KW-0378">Hydrolase</keyword>
<dbReference type="OrthoDB" id="9813368at2"/>
<keyword evidence="2" id="KW-0645">Protease</keyword>
<reference evidence="7 8" key="1">
    <citation type="submission" date="2017-04" db="EMBL/GenBank/DDBJ databases">
        <authorList>
            <person name="Afonso C.L."/>
            <person name="Miller P.J."/>
            <person name="Scott M.A."/>
            <person name="Spackman E."/>
            <person name="Goraichik I."/>
            <person name="Dimitrov K.M."/>
            <person name="Suarez D.L."/>
            <person name="Swayne D.E."/>
        </authorList>
    </citation>
    <scope>NUCLEOTIDE SEQUENCE [LARGE SCALE GENOMIC DNA]</scope>
    <source>
        <strain evidence="7 8">DSM 5090</strain>
    </source>
</reference>
<evidence type="ECO:0000259" key="6">
    <source>
        <dbReference type="PROSITE" id="PS51935"/>
    </source>
</evidence>
<feature type="domain" description="NlpC/P60" evidence="6">
    <location>
        <begin position="92"/>
        <end position="214"/>
    </location>
</feature>
<evidence type="ECO:0000256" key="5">
    <source>
        <dbReference type="SAM" id="SignalP"/>
    </source>
</evidence>